<dbReference type="EMBL" id="GBRH01259397">
    <property type="protein sequence ID" value="JAD38498.1"/>
    <property type="molecule type" value="Transcribed_RNA"/>
</dbReference>
<accession>A0A0A8ZLB7</accession>
<evidence type="ECO:0000313" key="1">
    <source>
        <dbReference type="EMBL" id="JAD38498.1"/>
    </source>
</evidence>
<reference evidence="1" key="2">
    <citation type="journal article" date="2015" name="Data Brief">
        <title>Shoot transcriptome of the giant reed, Arundo donax.</title>
        <authorList>
            <person name="Barrero R.A."/>
            <person name="Guerrero F.D."/>
            <person name="Moolhuijzen P."/>
            <person name="Goolsby J.A."/>
            <person name="Tidwell J."/>
            <person name="Bellgard S.E."/>
            <person name="Bellgard M.I."/>
        </authorList>
    </citation>
    <scope>NUCLEOTIDE SEQUENCE</scope>
    <source>
        <tissue evidence="1">Shoot tissue taken approximately 20 cm above the soil surface</tissue>
    </source>
</reference>
<protein>
    <submittedName>
        <fullName evidence="1">Uncharacterized protein</fullName>
    </submittedName>
</protein>
<name>A0A0A8ZLB7_ARUDO</name>
<organism evidence="1">
    <name type="scientific">Arundo donax</name>
    <name type="common">Giant reed</name>
    <name type="synonym">Donax arundinaceus</name>
    <dbReference type="NCBI Taxonomy" id="35708"/>
    <lineage>
        <taxon>Eukaryota</taxon>
        <taxon>Viridiplantae</taxon>
        <taxon>Streptophyta</taxon>
        <taxon>Embryophyta</taxon>
        <taxon>Tracheophyta</taxon>
        <taxon>Spermatophyta</taxon>
        <taxon>Magnoliopsida</taxon>
        <taxon>Liliopsida</taxon>
        <taxon>Poales</taxon>
        <taxon>Poaceae</taxon>
        <taxon>PACMAD clade</taxon>
        <taxon>Arundinoideae</taxon>
        <taxon>Arundineae</taxon>
        <taxon>Arundo</taxon>
    </lineage>
</organism>
<reference evidence="1" key="1">
    <citation type="submission" date="2014-09" db="EMBL/GenBank/DDBJ databases">
        <authorList>
            <person name="Magalhaes I.L.F."/>
            <person name="Oliveira U."/>
            <person name="Santos F.R."/>
            <person name="Vidigal T.H.D.A."/>
            <person name="Brescovit A.D."/>
            <person name="Santos A.J."/>
        </authorList>
    </citation>
    <scope>NUCLEOTIDE SEQUENCE</scope>
    <source>
        <tissue evidence="1">Shoot tissue taken approximately 20 cm above the soil surface</tissue>
    </source>
</reference>
<proteinExistence type="predicted"/>
<sequence length="14" mass="1669">MLSAIRQTNKLCKY</sequence>